<evidence type="ECO:0000256" key="1">
    <source>
        <dbReference type="ARBA" id="ARBA00006432"/>
    </source>
</evidence>
<proteinExistence type="inferred from homology"/>
<name>A0A7D5GNY2_9EURY</name>
<accession>A0A7D5GNY2</accession>
<feature type="domain" description="AMP-dependent synthetase/ligase" evidence="3">
    <location>
        <begin position="6"/>
        <end position="360"/>
    </location>
</feature>
<dbReference type="Proteomes" id="UP000509241">
    <property type="component" value="Chromosome"/>
</dbReference>
<feature type="compositionally biased region" description="Basic and acidic residues" evidence="2">
    <location>
        <begin position="379"/>
        <end position="391"/>
    </location>
</feature>
<dbReference type="OrthoDB" id="201576at2157"/>
<reference evidence="4 5" key="1">
    <citation type="submission" date="2020-07" db="EMBL/GenBank/DDBJ databases">
        <authorList>
            <person name="Cui H."/>
        </authorList>
    </citation>
    <scope>NUCLEOTIDE SEQUENCE [LARGE SCALE GENOMIC DNA]</scope>
    <source>
        <strain evidence="4 5">YPL8</strain>
    </source>
</reference>
<dbReference type="InterPro" id="IPR042099">
    <property type="entry name" value="ANL_N_sf"/>
</dbReference>
<evidence type="ECO:0000313" key="4">
    <source>
        <dbReference type="EMBL" id="QLG49793.1"/>
    </source>
</evidence>
<organism evidence="4 5">
    <name type="scientific">Natrinema halophilum</name>
    <dbReference type="NCBI Taxonomy" id="1699371"/>
    <lineage>
        <taxon>Archaea</taxon>
        <taxon>Methanobacteriati</taxon>
        <taxon>Methanobacteriota</taxon>
        <taxon>Stenosarchaea group</taxon>
        <taxon>Halobacteria</taxon>
        <taxon>Halobacteriales</taxon>
        <taxon>Natrialbaceae</taxon>
        <taxon>Natrinema</taxon>
    </lineage>
</organism>
<comment type="similarity">
    <text evidence="1">Belongs to the ATP-dependent AMP-binding enzyme family.</text>
</comment>
<dbReference type="GO" id="GO:0006631">
    <property type="term" value="P:fatty acid metabolic process"/>
    <property type="evidence" value="ECO:0007669"/>
    <property type="project" value="TreeGrafter"/>
</dbReference>
<gene>
    <name evidence="4" type="ORF">HYG82_13445</name>
</gene>
<dbReference type="InterPro" id="IPR000873">
    <property type="entry name" value="AMP-dep_synth/lig_dom"/>
</dbReference>
<dbReference type="Gene3D" id="3.40.50.12780">
    <property type="entry name" value="N-terminal domain of ligase-like"/>
    <property type="match status" value="1"/>
</dbReference>
<keyword evidence="5" id="KW-1185">Reference proteome</keyword>
<dbReference type="PANTHER" id="PTHR43201:SF8">
    <property type="entry name" value="ACYL-COA SYNTHETASE FAMILY MEMBER 3"/>
    <property type="match status" value="1"/>
</dbReference>
<sequence>MTLSLARRAEHFPDRTAVVDISEDRLYAPAETIDEDRITYDGLSTVATRTAARLSSRGIGPGDTVCLVTRNRVASLALFFACRRLGATLAPISHLLTPASVDRPFDVLEPELVVAEAAQRDLVRSIPFDRAVTIEELTETERAPVAFDDDRARTHSPLALHGVSGRPVARYSADTLERNCVTGIVAWGLAANDVVPLTLPLATADGFVRVALSVLFVGGTLLLDRAFDPGDAATAMAEADATFLPGREPAIRDIANASGFENAVDSLERVVCEGPVADDVVAAYHDCGVTVARAYGRLECPTALSQRFGADRGESDSTASVVGRPVPDCRARLIDGEDSVLEDAATGRLQLAGPMVADGYVTPSSTGDEQGGEPADLEGSEREAAEDRGRFTDGWFDTGQRFRRDEGGNYHLR</sequence>
<dbReference type="Pfam" id="PF00501">
    <property type="entry name" value="AMP-binding"/>
    <property type="match status" value="1"/>
</dbReference>
<evidence type="ECO:0000259" key="3">
    <source>
        <dbReference type="Pfam" id="PF00501"/>
    </source>
</evidence>
<dbReference type="GO" id="GO:0031956">
    <property type="term" value="F:medium-chain fatty acid-CoA ligase activity"/>
    <property type="evidence" value="ECO:0007669"/>
    <property type="project" value="TreeGrafter"/>
</dbReference>
<dbReference type="SUPFAM" id="SSF56801">
    <property type="entry name" value="Acetyl-CoA synthetase-like"/>
    <property type="match status" value="1"/>
</dbReference>
<protein>
    <submittedName>
        <fullName evidence="4">Acyl--CoA ligase</fullName>
    </submittedName>
</protein>
<feature type="compositionally biased region" description="Basic and acidic residues" evidence="2">
    <location>
        <begin position="400"/>
        <end position="413"/>
    </location>
</feature>
<evidence type="ECO:0000256" key="2">
    <source>
        <dbReference type="SAM" id="MobiDB-lite"/>
    </source>
</evidence>
<dbReference type="KEGG" id="haly:HYG82_13445"/>
<feature type="region of interest" description="Disordered" evidence="2">
    <location>
        <begin position="359"/>
        <end position="413"/>
    </location>
</feature>
<dbReference type="GeneID" id="56034314"/>
<dbReference type="AlphaFoldDB" id="A0A7D5GNY2"/>
<evidence type="ECO:0000313" key="5">
    <source>
        <dbReference type="Proteomes" id="UP000509241"/>
    </source>
</evidence>
<dbReference type="RefSeq" id="WP_179261681.1">
    <property type="nucleotide sequence ID" value="NZ_CP058601.1"/>
</dbReference>
<dbReference type="PANTHER" id="PTHR43201">
    <property type="entry name" value="ACYL-COA SYNTHETASE"/>
    <property type="match status" value="1"/>
</dbReference>
<keyword evidence="4" id="KW-0436">Ligase</keyword>
<dbReference type="EMBL" id="CP058601">
    <property type="protein sequence ID" value="QLG49793.1"/>
    <property type="molecule type" value="Genomic_DNA"/>
</dbReference>